<accession>A0ACC3MFD6</accession>
<comment type="caution">
    <text evidence="1">The sequence shown here is derived from an EMBL/GenBank/DDBJ whole genome shotgun (WGS) entry which is preliminary data.</text>
</comment>
<reference evidence="1" key="1">
    <citation type="submission" date="2023-07" db="EMBL/GenBank/DDBJ databases">
        <title>Black Yeasts Isolated from many extreme environments.</title>
        <authorList>
            <person name="Coleine C."/>
            <person name="Stajich J.E."/>
            <person name="Selbmann L."/>
        </authorList>
    </citation>
    <scope>NUCLEOTIDE SEQUENCE</scope>
    <source>
        <strain evidence="1">CCFEE 5714</strain>
    </source>
</reference>
<dbReference type="EMBL" id="JAUTXU010000280">
    <property type="protein sequence ID" value="KAK3690773.1"/>
    <property type="molecule type" value="Genomic_DNA"/>
</dbReference>
<protein>
    <submittedName>
        <fullName evidence="1">Uncharacterized protein</fullName>
    </submittedName>
</protein>
<gene>
    <name evidence="1" type="ORF">LTR37_018995</name>
</gene>
<evidence type="ECO:0000313" key="1">
    <source>
        <dbReference type="EMBL" id="KAK3690773.1"/>
    </source>
</evidence>
<sequence>MRFAVESTLIATACLASIAHALPRPIPTYSVVNVDGGSEVPPSLPTTIYQTVTQSSGSETTISVTDVVSLPTTVVSIKHGKATETALIPEVSVLPDHPHHEPESSSTVKESIVTIISVTTATPITPTTTSYYDNGKWHTSYAIKDFAGQWRPSATHDASAYGTGAAHVARSWPTGYRVAHPYGTGAAHVARSWPTGYKVAYPYYPGAAHTGRSLPTGYSVVGWNATQDC</sequence>
<dbReference type="Proteomes" id="UP001281147">
    <property type="component" value="Unassembled WGS sequence"/>
</dbReference>
<name>A0ACC3MFD6_9PEZI</name>
<organism evidence="1 2">
    <name type="scientific">Vermiconidia calcicola</name>
    <dbReference type="NCBI Taxonomy" id="1690605"/>
    <lineage>
        <taxon>Eukaryota</taxon>
        <taxon>Fungi</taxon>
        <taxon>Dikarya</taxon>
        <taxon>Ascomycota</taxon>
        <taxon>Pezizomycotina</taxon>
        <taxon>Dothideomycetes</taxon>
        <taxon>Dothideomycetidae</taxon>
        <taxon>Mycosphaerellales</taxon>
        <taxon>Extremaceae</taxon>
        <taxon>Vermiconidia</taxon>
    </lineage>
</organism>
<evidence type="ECO:0000313" key="2">
    <source>
        <dbReference type="Proteomes" id="UP001281147"/>
    </source>
</evidence>
<proteinExistence type="predicted"/>
<keyword evidence="2" id="KW-1185">Reference proteome</keyword>